<name>A0ABN6YRL7_9MICO</name>
<dbReference type="SUPFAM" id="SSF56235">
    <property type="entry name" value="N-terminal nucleophile aminohydrolases (Ntn hydrolases)"/>
    <property type="match status" value="1"/>
</dbReference>
<accession>A0ABN6YRL7</accession>
<reference evidence="1" key="2">
    <citation type="submission" date="2023-02" db="EMBL/GenBank/DDBJ databases">
        <authorList>
            <person name="Sun Q."/>
            <person name="Mori K."/>
        </authorList>
    </citation>
    <scope>NUCLEOTIDE SEQUENCE</scope>
    <source>
        <strain evidence="1">NBRC 110608</strain>
    </source>
</reference>
<proteinExistence type="predicted"/>
<organism evidence="1">
    <name type="scientific">Barrientosiimonas endolithica</name>
    <dbReference type="NCBI Taxonomy" id="1535208"/>
    <lineage>
        <taxon>Bacteria</taxon>
        <taxon>Bacillati</taxon>
        <taxon>Actinomycetota</taxon>
        <taxon>Actinomycetes</taxon>
        <taxon>Micrococcales</taxon>
        <taxon>Dermacoccaceae</taxon>
        <taxon>Barrientosiimonas</taxon>
    </lineage>
</organism>
<dbReference type="InterPro" id="IPR029055">
    <property type="entry name" value="Ntn_hydrolases_N"/>
</dbReference>
<sequence length="595" mass="63624">MGDVSTYAVVVCDRGGRRRVQRWLAEHDVPQREVLETTWRHRTVLVVARDVHRHVAGSRFGIGTAVDYERGALGFGLAGWQQMGTGDLDGLSGEFLEVSWAGPELTVTRDLFGSIPVLHTGGSGWVAVSDSLLLLRDLRTAMGSTTTVNLEAATARTRTLAITHQSMSPETLLDQISSLPAGRSFHVERRGLGLRMRLGGDSLPVRVARVQDDRAELTRRIAASTVAVVRALADSPCVVPELALSGGVDSRMMLAAVRRAGAQDQVLIESWNRSAANEADYACAQQLSRWGGFALNSRAGVDPGDPIRLSEAAIPVFATSHLGLYDRVLPMSGTWYNPRMVKLGGLGAELLKGNYGFRSLPQMAQWLSTGMKDASAHAAARHRAAVAQLAKGLRAIDVDPDAPDASEWHYAAYRAGQHGAAHSPMHLSAVRTLMQLDVLALGHRPDRPGTGVFTRAKGGMLDLLVLLDPDLAQQPYANAGIDLSADDVQQRLHQLGGPLTDEEVPSMRIFGKQAAAGGGPHALGGSIARAWGLGEDSGQVVELTQPWVDAVADRTLRAIHQDLGNLTRNELKRVNAVGDAGPGPAKRLSAVLLAS</sequence>
<dbReference type="EMBL" id="AP027735">
    <property type="protein sequence ID" value="BDZ59923.1"/>
    <property type="molecule type" value="Genomic_DNA"/>
</dbReference>
<protein>
    <recommendedName>
        <fullName evidence="2">Asparagine synthetase domain-containing protein</fullName>
    </recommendedName>
</protein>
<evidence type="ECO:0000313" key="1">
    <source>
        <dbReference type="EMBL" id="BDZ59923.1"/>
    </source>
</evidence>
<gene>
    <name evidence="1" type="ORF">GCM10025872_35800</name>
</gene>
<reference evidence="1" key="1">
    <citation type="journal article" date="2014" name="Int. J. Syst. Evol. Microbiol.">
        <title>Complete genome of a new Firmicutes species belonging to the dominant human colonic microbiota ('Ruminococcus bicirculans') reveals two chromosomes and a selective capacity to utilize plant glucans.</title>
        <authorList>
            <consortium name="NISC Comparative Sequencing Program"/>
            <person name="Wegmann U."/>
            <person name="Louis P."/>
            <person name="Goesmann A."/>
            <person name="Henrissat B."/>
            <person name="Duncan S.H."/>
            <person name="Flint H.J."/>
        </authorList>
    </citation>
    <scope>NUCLEOTIDE SEQUENCE</scope>
    <source>
        <strain evidence="1">NBRC 110608</strain>
    </source>
</reference>
<evidence type="ECO:0008006" key="2">
    <source>
        <dbReference type="Google" id="ProtNLM"/>
    </source>
</evidence>